<dbReference type="InterPro" id="IPR056931">
    <property type="entry name" value="D14-like"/>
</dbReference>
<organism evidence="1 2">
    <name type="scientific">Collinsella ureilytica</name>
    <dbReference type="NCBI Taxonomy" id="2869515"/>
    <lineage>
        <taxon>Bacteria</taxon>
        <taxon>Bacillati</taxon>
        <taxon>Actinomycetota</taxon>
        <taxon>Coriobacteriia</taxon>
        <taxon>Coriobacteriales</taxon>
        <taxon>Coriobacteriaceae</taxon>
        <taxon>Collinsella</taxon>
    </lineage>
</organism>
<dbReference type="RefSeq" id="WP_222200037.1">
    <property type="nucleotide sequence ID" value="NZ_JAIMFO010000009.1"/>
</dbReference>
<dbReference type="Pfam" id="PF24608">
    <property type="entry name" value="PDDEXK_15"/>
    <property type="match status" value="1"/>
</dbReference>
<keyword evidence="2" id="KW-1185">Reference proteome</keyword>
<comment type="caution">
    <text evidence="1">The sequence shown here is derived from an EMBL/GenBank/DDBJ whole genome shotgun (WGS) entry which is preliminary data.</text>
</comment>
<protein>
    <submittedName>
        <fullName evidence="1">Uncharacterized protein</fullName>
    </submittedName>
</protein>
<sequence length="150" mass="16650">MSVAKKKGTTFETAVVKALRAGLEDDRVERRALHGNKDMGDIYGIYAHAFHAIAECKAHKRITPGLIAEWRSQTVIERGNADADIGMLIVKVYRAPILQSQVHVTTADYLRLAGQTSVSGEWAESRWVQITLEEAIDLIRFGIGKDESND</sequence>
<dbReference type="Proteomes" id="UP000700908">
    <property type="component" value="Unassembled WGS sequence"/>
</dbReference>
<reference evidence="1 2" key="1">
    <citation type="submission" date="2021-08" db="EMBL/GenBank/DDBJ databases">
        <title>Collinsella faecalis sp. nov. isolated from swine faeces.</title>
        <authorList>
            <person name="Oh B.S."/>
            <person name="Lee J.H."/>
        </authorList>
    </citation>
    <scope>NUCLEOTIDE SEQUENCE [LARGE SCALE GENOMIC DNA]</scope>
    <source>
        <strain evidence="1 2">AGMB00827</strain>
    </source>
</reference>
<name>A0ABS7MMP3_9ACTN</name>
<evidence type="ECO:0000313" key="2">
    <source>
        <dbReference type="Proteomes" id="UP000700908"/>
    </source>
</evidence>
<gene>
    <name evidence="1" type="ORF">K6V98_08180</name>
</gene>
<evidence type="ECO:0000313" key="1">
    <source>
        <dbReference type="EMBL" id="MBY4798321.1"/>
    </source>
</evidence>
<dbReference type="EMBL" id="JAIMFO010000009">
    <property type="protein sequence ID" value="MBY4798321.1"/>
    <property type="molecule type" value="Genomic_DNA"/>
</dbReference>
<proteinExistence type="predicted"/>
<accession>A0ABS7MMP3</accession>